<dbReference type="EMBL" id="JAQMWT010000471">
    <property type="protein sequence ID" value="KAJ8600832.1"/>
    <property type="molecule type" value="Genomic_DNA"/>
</dbReference>
<dbReference type="AlphaFoldDB" id="A0AAD7UBC7"/>
<keyword evidence="6" id="KW-0812">Transmembrane</keyword>
<feature type="transmembrane region" description="Helical" evidence="6">
    <location>
        <begin position="101"/>
        <end position="122"/>
    </location>
</feature>
<evidence type="ECO:0000313" key="8">
    <source>
        <dbReference type="EMBL" id="KAJ8600832.1"/>
    </source>
</evidence>
<keyword evidence="4" id="KW-0067">ATP-binding</keyword>
<evidence type="ECO:0000259" key="7">
    <source>
        <dbReference type="PROSITE" id="PS50011"/>
    </source>
</evidence>
<evidence type="ECO:0000256" key="3">
    <source>
        <dbReference type="ARBA" id="ARBA00022777"/>
    </source>
</evidence>
<keyword evidence="6" id="KW-1133">Transmembrane helix</keyword>
<dbReference type="GO" id="GO:0005524">
    <property type="term" value="F:ATP binding"/>
    <property type="evidence" value="ECO:0007669"/>
    <property type="project" value="UniProtKB-KW"/>
</dbReference>
<evidence type="ECO:0000313" key="9">
    <source>
        <dbReference type="Proteomes" id="UP001230188"/>
    </source>
</evidence>
<dbReference type="PANTHER" id="PTHR44329">
    <property type="entry name" value="SERINE/THREONINE-PROTEIN KINASE TNNI3K-RELATED"/>
    <property type="match status" value="1"/>
</dbReference>
<dbReference type="PROSITE" id="PS50011">
    <property type="entry name" value="PROTEIN_KINASE_DOM"/>
    <property type="match status" value="1"/>
</dbReference>
<dbReference type="InterPro" id="IPR051681">
    <property type="entry name" value="Ser/Thr_Kinases-Pseudokinases"/>
</dbReference>
<evidence type="ECO:0000256" key="1">
    <source>
        <dbReference type="ARBA" id="ARBA00022679"/>
    </source>
</evidence>
<keyword evidence="6" id="KW-0472">Membrane</keyword>
<evidence type="ECO:0000256" key="5">
    <source>
        <dbReference type="SAM" id="MobiDB-lite"/>
    </source>
</evidence>
<organism evidence="8 9">
    <name type="scientific">Chrysophaeum taylorii</name>
    <dbReference type="NCBI Taxonomy" id="2483200"/>
    <lineage>
        <taxon>Eukaryota</taxon>
        <taxon>Sar</taxon>
        <taxon>Stramenopiles</taxon>
        <taxon>Ochrophyta</taxon>
        <taxon>Pelagophyceae</taxon>
        <taxon>Pelagomonadales</taxon>
        <taxon>Pelagomonadaceae</taxon>
        <taxon>Chrysophaeum</taxon>
    </lineage>
</organism>
<dbReference type="PROSITE" id="PS00108">
    <property type="entry name" value="PROTEIN_KINASE_ST"/>
    <property type="match status" value="1"/>
</dbReference>
<feature type="transmembrane region" description="Helical" evidence="6">
    <location>
        <begin position="167"/>
        <end position="187"/>
    </location>
</feature>
<evidence type="ECO:0000256" key="4">
    <source>
        <dbReference type="ARBA" id="ARBA00022840"/>
    </source>
</evidence>
<feature type="domain" description="Protein kinase" evidence="7">
    <location>
        <begin position="420"/>
        <end position="708"/>
    </location>
</feature>
<feature type="compositionally biased region" description="Polar residues" evidence="5">
    <location>
        <begin position="339"/>
        <end position="348"/>
    </location>
</feature>
<gene>
    <name evidence="8" type="ORF">CTAYLR_006416</name>
</gene>
<keyword evidence="2" id="KW-0547">Nucleotide-binding</keyword>
<keyword evidence="1" id="KW-0808">Transferase</keyword>
<dbReference type="Gene3D" id="1.10.510.10">
    <property type="entry name" value="Transferase(Phosphotransferase) domain 1"/>
    <property type="match status" value="1"/>
</dbReference>
<dbReference type="Proteomes" id="UP001230188">
    <property type="component" value="Unassembled WGS sequence"/>
</dbReference>
<accession>A0AAD7UBC7</accession>
<dbReference type="InterPro" id="IPR008271">
    <property type="entry name" value="Ser/Thr_kinase_AS"/>
</dbReference>
<dbReference type="Gene3D" id="3.30.200.20">
    <property type="entry name" value="Phosphorylase Kinase, domain 1"/>
    <property type="match status" value="1"/>
</dbReference>
<name>A0AAD7UBC7_9STRA</name>
<dbReference type="InterPro" id="IPR000719">
    <property type="entry name" value="Prot_kinase_dom"/>
</dbReference>
<proteinExistence type="predicted"/>
<keyword evidence="3" id="KW-0418">Kinase</keyword>
<feature type="compositionally biased region" description="Basic and acidic residues" evidence="5">
    <location>
        <begin position="312"/>
        <end position="324"/>
    </location>
</feature>
<protein>
    <recommendedName>
        <fullName evidence="7">Protein kinase domain-containing protein</fullName>
    </recommendedName>
</protein>
<dbReference type="Pfam" id="PF00069">
    <property type="entry name" value="Pkinase"/>
    <property type="match status" value="1"/>
</dbReference>
<comment type="caution">
    <text evidence="8">The sequence shown here is derived from an EMBL/GenBank/DDBJ whole genome shotgun (WGS) entry which is preliminary data.</text>
</comment>
<evidence type="ECO:0000256" key="6">
    <source>
        <dbReference type="SAM" id="Phobius"/>
    </source>
</evidence>
<feature type="transmembrane region" description="Helical" evidence="6">
    <location>
        <begin position="134"/>
        <end position="155"/>
    </location>
</feature>
<reference evidence="8" key="1">
    <citation type="submission" date="2023-01" db="EMBL/GenBank/DDBJ databases">
        <title>Metagenome sequencing of chrysophaentin producing Chrysophaeum taylorii.</title>
        <authorList>
            <person name="Davison J."/>
            <person name="Bewley C."/>
        </authorList>
    </citation>
    <scope>NUCLEOTIDE SEQUENCE</scope>
    <source>
        <strain evidence="8">NIES-1699</strain>
    </source>
</reference>
<dbReference type="SUPFAM" id="SSF56112">
    <property type="entry name" value="Protein kinase-like (PK-like)"/>
    <property type="match status" value="1"/>
</dbReference>
<dbReference type="SMART" id="SM00220">
    <property type="entry name" value="S_TKc"/>
    <property type="match status" value="1"/>
</dbReference>
<dbReference type="InterPro" id="IPR011009">
    <property type="entry name" value="Kinase-like_dom_sf"/>
</dbReference>
<dbReference type="GO" id="GO:0004674">
    <property type="term" value="F:protein serine/threonine kinase activity"/>
    <property type="evidence" value="ECO:0007669"/>
    <property type="project" value="TreeGrafter"/>
</dbReference>
<keyword evidence="9" id="KW-1185">Reference proteome</keyword>
<feature type="region of interest" description="Disordered" evidence="5">
    <location>
        <begin position="305"/>
        <end position="364"/>
    </location>
</feature>
<evidence type="ECO:0000256" key="2">
    <source>
        <dbReference type="ARBA" id="ARBA00022741"/>
    </source>
</evidence>
<dbReference type="PANTHER" id="PTHR44329:SF288">
    <property type="entry name" value="MITOGEN-ACTIVATED PROTEIN KINASE KINASE KINASE 20"/>
    <property type="match status" value="1"/>
</dbReference>
<sequence>MPRWRPVAARLGFAVNSEGRRPIAPFSMEFANGDAADAFQRLDADFELHPVTLRFHDPSVESRFAQYQTLRARQYHDGMWLIRAWLVLSRALHEVTRVHELAIFEVYLNCSFVAAVSALYAMSRRSSRAEEGTLTWQLLVLALVVVHAAQFVASYSHARESGAREWARYYFLGLDYAIDTTIFTLLFGLRQPAVVAALVIDASALVICLETDAPTRSSSASTPGVVDGVAFAVALLACARAQEKASRAAFARDVRHDIRHSIDLRALQQPFSAGNLSAWLRAFANRNASAASSCRVESTNGSIELDAQTVETAERVETQRRDAPDLLENGDLDAGSATPLRQNKTPPTSAAAGADPARTDRSNHQHVREAPVATAVAATAAGGGAAAATSAIDARTRGASLVNTKRFETLQNWEIDYDRLRVVRKIGAGSAGHVYKGEYIGAVVAIKQLYSTFIDPHNLDEFSREVTLLHKLKHPHVLTFYGIARRDVYCYIVTEFCPYALDAILSGGPGNDASRPPPRLGVLRRVKIAHEVALALAYLHAERVLHHDLKPGNILLNSDFVARVSDFGLSQLVSRESEVAASSASYTTLGGTATFSAPEITLGTVRAGFKALSKLDVFAFGIVVAATFAPNGDPYYFYVGNRNDERGPTKNGAFELEIMHAVAYSGLRPRVPAALPDEIRPLMERCWSHNPDDRPSFDDLAKDLRAFLVKRNELEASLPTRLPVGPEAIGADDIS</sequence>